<name>A0A811TXC7_CERCA</name>
<feature type="region of interest" description="Disordered" evidence="1">
    <location>
        <begin position="540"/>
        <end position="565"/>
    </location>
</feature>
<dbReference type="Proteomes" id="UP000606786">
    <property type="component" value="Unassembled WGS sequence"/>
</dbReference>
<organism evidence="2 3">
    <name type="scientific">Ceratitis capitata</name>
    <name type="common">Mediterranean fruit fly</name>
    <name type="synonym">Tephritis capitata</name>
    <dbReference type="NCBI Taxonomy" id="7213"/>
    <lineage>
        <taxon>Eukaryota</taxon>
        <taxon>Metazoa</taxon>
        <taxon>Ecdysozoa</taxon>
        <taxon>Arthropoda</taxon>
        <taxon>Hexapoda</taxon>
        <taxon>Insecta</taxon>
        <taxon>Pterygota</taxon>
        <taxon>Neoptera</taxon>
        <taxon>Endopterygota</taxon>
        <taxon>Diptera</taxon>
        <taxon>Brachycera</taxon>
        <taxon>Muscomorpha</taxon>
        <taxon>Tephritoidea</taxon>
        <taxon>Tephritidae</taxon>
        <taxon>Ceratitis</taxon>
        <taxon>Ceratitis</taxon>
    </lineage>
</organism>
<sequence>MQIQKYFILLNILATLSQHWPRHQDQQIATIIVSATSTVRTDVSVAVASAGAEAETEARTTSASAFVDEVLPHNDSVATTAAITKTTNATILHAKDIDSSSNNNSNNSSSINGSDLARNNKYYSNKSGSENESEEELTQLIERKLQEEQKTALASASLTVDDDAAAGAARTAAVPTPVHLLSRKRRYLIFPEGSSFQLVYDGIYGIVDYTNYLILGITVALAWELPSKPQGEVIEEIATRLRDPTNDLRRNDTASQITYVDTKKKSNPINGKQTTQQPVKSSRPNYINLMTYTNPAIRKSDYKSYYTNVAGRLPAAFHAPMHEKYYFNPKGSNIYDYNKYVKYHILQQQQRPKDSYYRKQRLPSHAVGGNYKERPNDWRRKDNNYYVQSVKKTNYNNKLSTLKVNPFNKWRPQQRKSGIYSYMPQAQAGSGQYPWWNLASRISNSLRRKPIPSRRIDTVSSGKSQLLQQQQQQQQQQPKEKQPTKQQQAASGFYQHSTGTARKHRIYPVFGKRSIADEPGMAPDLATAAAASTASAYIKASNNNNHAKTKQQESTTHHRRYRRRRRSGIIGTELSHMERIHVRHHRSTRQTLYGKIEKYLDKLGIKNSHHCLLRALCETGQKSNEVRPGTFVGELMRAVFTMPEPLDDDLLENRVHYKDQRYDLANAFKGACAQEYGLCRESLWKSQFVQ</sequence>
<evidence type="ECO:0000313" key="3">
    <source>
        <dbReference type="Proteomes" id="UP000606786"/>
    </source>
</evidence>
<accession>A0A811TXC7</accession>
<gene>
    <name evidence="2" type="ORF">CCAP1982_LOCUS409</name>
</gene>
<evidence type="ECO:0000313" key="2">
    <source>
        <dbReference type="EMBL" id="CAD6991484.1"/>
    </source>
</evidence>
<dbReference type="OrthoDB" id="6617264at2759"/>
<dbReference type="EMBL" id="CAJHJT010000001">
    <property type="protein sequence ID" value="CAD6991484.1"/>
    <property type="molecule type" value="Genomic_DNA"/>
</dbReference>
<keyword evidence="3" id="KW-1185">Reference proteome</keyword>
<dbReference type="PANTHER" id="PTHR21398">
    <property type="entry name" value="AGAP007094-PA"/>
    <property type="match status" value="1"/>
</dbReference>
<feature type="region of interest" description="Disordered" evidence="1">
    <location>
        <begin position="97"/>
        <end position="137"/>
    </location>
</feature>
<dbReference type="SMART" id="SM00718">
    <property type="entry name" value="DM4_12"/>
    <property type="match status" value="1"/>
</dbReference>
<proteinExistence type="predicted"/>
<dbReference type="InterPro" id="IPR006631">
    <property type="entry name" value="DM4_12"/>
</dbReference>
<evidence type="ECO:0000256" key="1">
    <source>
        <dbReference type="SAM" id="MobiDB-lite"/>
    </source>
</evidence>
<comment type="caution">
    <text evidence="2">The sequence shown here is derived from an EMBL/GenBank/DDBJ whole genome shotgun (WGS) entry which is preliminary data.</text>
</comment>
<protein>
    <submittedName>
        <fullName evidence="2">(Mediterranean fruit fly) hypothetical protein</fullName>
    </submittedName>
</protein>
<feature type="region of interest" description="Disordered" evidence="1">
    <location>
        <begin position="447"/>
        <end position="500"/>
    </location>
</feature>
<feature type="compositionally biased region" description="Low complexity" evidence="1">
    <location>
        <begin position="465"/>
        <end position="477"/>
    </location>
</feature>
<feature type="compositionally biased region" description="Low complexity" evidence="1">
    <location>
        <begin position="99"/>
        <end position="114"/>
    </location>
</feature>
<dbReference type="Pfam" id="PF07841">
    <property type="entry name" value="DM4_12"/>
    <property type="match status" value="1"/>
</dbReference>
<reference evidence="2" key="1">
    <citation type="submission" date="2020-11" db="EMBL/GenBank/DDBJ databases">
        <authorList>
            <person name="Whitehead M."/>
        </authorList>
    </citation>
    <scope>NUCLEOTIDE SEQUENCE</scope>
    <source>
        <strain evidence="2">EGII</strain>
    </source>
</reference>
<dbReference type="AlphaFoldDB" id="A0A811TXC7"/>
<dbReference type="PANTHER" id="PTHR21398:SF1">
    <property type="entry name" value="FI03705P"/>
    <property type="match status" value="1"/>
</dbReference>